<dbReference type="NCBIfam" id="NF002727">
    <property type="entry name" value="PRK02615.1"/>
    <property type="match status" value="1"/>
</dbReference>
<dbReference type="UniPathway" id="UPA00060">
    <property type="reaction ID" value="UER00141"/>
</dbReference>
<dbReference type="HAMAP" id="MF_00097">
    <property type="entry name" value="TMP_synthase"/>
    <property type="match status" value="1"/>
</dbReference>
<dbReference type="InterPro" id="IPR041397">
    <property type="entry name" value="ThiD2"/>
</dbReference>
<feature type="domain" description="ThiD2" evidence="16">
    <location>
        <begin position="32"/>
        <end position="150"/>
    </location>
</feature>
<dbReference type="GO" id="GO:0000287">
    <property type="term" value="F:magnesium ion binding"/>
    <property type="evidence" value="ECO:0007669"/>
    <property type="project" value="UniProtKB-UniRule"/>
</dbReference>
<evidence type="ECO:0000256" key="4">
    <source>
        <dbReference type="ARBA" id="ARBA00022723"/>
    </source>
</evidence>
<dbReference type="InterPro" id="IPR022998">
    <property type="entry name" value="ThiamineP_synth_TenI"/>
</dbReference>
<dbReference type="PANTHER" id="PTHR20857:SF15">
    <property type="entry name" value="THIAMINE-PHOSPHATE SYNTHASE"/>
    <property type="match status" value="1"/>
</dbReference>
<feature type="region of interest" description="Disordered" evidence="14">
    <location>
        <begin position="77"/>
        <end position="101"/>
    </location>
</feature>
<dbReference type="Pfam" id="PF17792">
    <property type="entry name" value="ThiD2"/>
    <property type="match status" value="1"/>
</dbReference>
<comment type="catalytic activity">
    <reaction evidence="9 11 12">
        <text>2-[(2R,5Z)-2-carboxy-4-methylthiazol-5(2H)-ylidene]ethyl phosphate + 4-amino-2-methyl-5-(diphosphooxymethyl)pyrimidine + 2 H(+) = thiamine phosphate + CO2 + diphosphate</text>
        <dbReference type="Rhea" id="RHEA:47844"/>
        <dbReference type="ChEBI" id="CHEBI:15378"/>
        <dbReference type="ChEBI" id="CHEBI:16526"/>
        <dbReference type="ChEBI" id="CHEBI:33019"/>
        <dbReference type="ChEBI" id="CHEBI:37575"/>
        <dbReference type="ChEBI" id="CHEBI:57841"/>
        <dbReference type="ChEBI" id="CHEBI:62899"/>
        <dbReference type="EC" id="2.5.1.3"/>
    </reaction>
</comment>
<comment type="caution">
    <text evidence="17">The sequence shown here is derived from an EMBL/GenBank/DDBJ whole genome shotgun (WGS) entry which is preliminary data.</text>
</comment>
<dbReference type="NCBIfam" id="TIGR00693">
    <property type="entry name" value="thiE"/>
    <property type="match status" value="1"/>
</dbReference>
<keyword evidence="18" id="KW-1185">Reference proteome</keyword>
<evidence type="ECO:0000256" key="3">
    <source>
        <dbReference type="ARBA" id="ARBA00022679"/>
    </source>
</evidence>
<evidence type="ECO:0000256" key="8">
    <source>
        <dbReference type="ARBA" id="ARBA00047851"/>
    </source>
</evidence>
<name>A0A6N8FTN8_9CHRO</name>
<comment type="function">
    <text evidence="1 11">Condenses 4-methyl-5-(beta-hydroxyethyl)thiazole monophosphate (THZ-P) and 2-methyl-4-amino-5-hydroxymethyl pyrimidine pyrophosphate (HMP-PP) to form thiamine monophosphate (TMP).</text>
</comment>
<feature type="binding site" evidence="11">
    <location>
        <begin position="289"/>
        <end position="291"/>
    </location>
    <ligand>
        <name>2-[(2R,5Z)-2-carboxy-4-methylthiazol-5(2H)-ylidene]ethyl phosphate</name>
        <dbReference type="ChEBI" id="CHEBI:62899"/>
    </ligand>
</feature>
<dbReference type="GO" id="GO:0009228">
    <property type="term" value="P:thiamine biosynthetic process"/>
    <property type="evidence" value="ECO:0007669"/>
    <property type="project" value="UniProtKB-KW"/>
</dbReference>
<feature type="binding site" evidence="11">
    <location>
        <position position="319"/>
    </location>
    <ligand>
        <name>2-[(2R,5Z)-2-carboxy-4-methylthiazol-5(2H)-ylidene]ethyl phosphate</name>
        <dbReference type="ChEBI" id="CHEBI:62899"/>
    </ligand>
</feature>
<comment type="similarity">
    <text evidence="10 11 12">Belongs to the thiamine-phosphate synthase family.</text>
</comment>
<reference evidence="17 18" key="1">
    <citation type="journal article" date="2019" name="Front. Microbiol.">
        <title>Genomic Features for Desiccation Tolerance and Sugar Biosynthesis in the Extremophile Gloeocapsopsis sp. UTEX B3054.</title>
        <authorList>
            <person name="Urrejola C."/>
            <person name="Alcorta J."/>
            <person name="Salas L."/>
            <person name="Vasquez M."/>
            <person name="Polz M.F."/>
            <person name="Vicuna R."/>
            <person name="Diez B."/>
        </authorList>
    </citation>
    <scope>NUCLEOTIDE SEQUENCE [LARGE SCALE GENOMIC DNA]</scope>
    <source>
        <strain evidence="17 18">1H9</strain>
    </source>
</reference>
<keyword evidence="5 11" id="KW-0460">Magnesium</keyword>
<evidence type="ECO:0000256" key="2">
    <source>
        <dbReference type="ARBA" id="ARBA00005165"/>
    </source>
</evidence>
<protein>
    <recommendedName>
        <fullName evidence="11">Thiamine-phosphate synthase</fullName>
        <shortName evidence="11">TP synthase</shortName>
        <shortName evidence="11">TPS</shortName>
        <ecNumber evidence="11">2.5.1.3</ecNumber>
    </recommendedName>
    <alternativeName>
        <fullName evidence="11">Thiamine-phosphate pyrophosphorylase</fullName>
        <shortName evidence="11">TMP pyrophosphorylase</shortName>
        <shortName evidence="11">TMP-PPase</shortName>
    </alternativeName>
</protein>
<evidence type="ECO:0000256" key="14">
    <source>
        <dbReference type="SAM" id="MobiDB-lite"/>
    </source>
</evidence>
<dbReference type="CDD" id="cd00564">
    <property type="entry name" value="TMP_TenI"/>
    <property type="match status" value="1"/>
</dbReference>
<dbReference type="EMBL" id="NAPY01000011">
    <property type="protein sequence ID" value="MUL36490.1"/>
    <property type="molecule type" value="Genomic_DNA"/>
</dbReference>
<comment type="catalytic activity">
    <reaction evidence="8 11 12">
        <text>2-(2-carboxy-4-methylthiazol-5-yl)ethyl phosphate + 4-amino-2-methyl-5-(diphosphooxymethyl)pyrimidine + 2 H(+) = thiamine phosphate + CO2 + diphosphate</text>
        <dbReference type="Rhea" id="RHEA:47848"/>
        <dbReference type="ChEBI" id="CHEBI:15378"/>
        <dbReference type="ChEBI" id="CHEBI:16526"/>
        <dbReference type="ChEBI" id="CHEBI:33019"/>
        <dbReference type="ChEBI" id="CHEBI:37575"/>
        <dbReference type="ChEBI" id="CHEBI:57841"/>
        <dbReference type="ChEBI" id="CHEBI:62890"/>
        <dbReference type="EC" id="2.5.1.3"/>
    </reaction>
</comment>
<evidence type="ECO:0000256" key="12">
    <source>
        <dbReference type="RuleBase" id="RU003826"/>
    </source>
</evidence>
<dbReference type="GO" id="GO:0004789">
    <property type="term" value="F:thiamine-phosphate diphosphorylase activity"/>
    <property type="evidence" value="ECO:0007669"/>
    <property type="project" value="UniProtKB-UniRule"/>
</dbReference>
<dbReference type="AlphaFoldDB" id="A0A6N8FTN8"/>
<dbReference type="GO" id="GO:0009229">
    <property type="term" value="P:thiamine diphosphate biosynthetic process"/>
    <property type="evidence" value="ECO:0007669"/>
    <property type="project" value="UniProtKB-UniRule"/>
</dbReference>
<sequence>MNAGWYDENNNGFVPMVESHNQRGQVQPAVCRILDANLDRAREGLRIIEEWCRFGLNNAQLSEECKQLRQELATWHNPELRAARDTPGDPGTQLTHPQEQQRTDLKSLLQANFCRVEEALRVLEEYGKLYHAQMGSAFKQMRYRVYTLESQLLGYERQQRLRRSQLYLVTSPAKDLLSVVEAALAGGLTLVQYRDKNAEDGDRFSHAQQLCQLCHKYGALFLVNDRVDLALAVAADGVHLGQQDLPIKVARQLLGPHKIIGCSTTNAEEMQRAIQGGADYIGVGPVYETPTKVGKPAAGLEYVRYAAQHSPIPWFAIGGIDVNNINDVISAGAERVAVVRAIVEAEQPTLVAQYFISQLTRVHIRSNKPELSQSYV</sequence>
<keyword evidence="6 11" id="KW-0784">Thiamine biosynthesis</keyword>
<dbReference type="Gene3D" id="3.20.20.70">
    <property type="entry name" value="Aldolase class I"/>
    <property type="match status" value="1"/>
</dbReference>
<dbReference type="Pfam" id="PF02581">
    <property type="entry name" value="TMP-TENI"/>
    <property type="match status" value="1"/>
</dbReference>
<accession>A0A6N8FTN8</accession>
<dbReference type="SUPFAM" id="SSF51391">
    <property type="entry name" value="Thiamin phosphate synthase"/>
    <property type="match status" value="1"/>
</dbReference>
<feature type="domain" description="Thiamine phosphate synthase/TenI" evidence="15">
    <location>
        <begin position="166"/>
        <end position="342"/>
    </location>
</feature>
<dbReference type="InterPro" id="IPR036206">
    <property type="entry name" value="ThiamineP_synth_sf"/>
</dbReference>
<feature type="binding site" evidence="11">
    <location>
        <position position="292"/>
    </location>
    <ligand>
        <name>4-amino-2-methyl-5-(diphosphooxymethyl)pyrimidine</name>
        <dbReference type="ChEBI" id="CHEBI:57841"/>
    </ligand>
</feature>
<dbReference type="Proteomes" id="UP000441797">
    <property type="component" value="Unassembled WGS sequence"/>
</dbReference>
<evidence type="ECO:0000256" key="5">
    <source>
        <dbReference type="ARBA" id="ARBA00022842"/>
    </source>
</evidence>
<evidence type="ECO:0000259" key="15">
    <source>
        <dbReference type="Pfam" id="PF02581"/>
    </source>
</evidence>
<organism evidence="17 18">
    <name type="scientific">Gloeocapsopsis dulcis AAB1 = 1H9</name>
    <dbReference type="NCBI Taxonomy" id="1433147"/>
    <lineage>
        <taxon>Bacteria</taxon>
        <taxon>Bacillati</taxon>
        <taxon>Cyanobacteriota</taxon>
        <taxon>Cyanophyceae</taxon>
        <taxon>Oscillatoriophycideae</taxon>
        <taxon>Chroococcales</taxon>
        <taxon>Chroococcaceae</taxon>
        <taxon>Gloeocapsopsis</taxon>
        <taxon>Gloeocapsopsis dulcis</taxon>
    </lineage>
</organism>
<keyword evidence="4 11" id="KW-0479">Metal-binding</keyword>
<feature type="region of interest" description="Thiamine-phosphate synthase" evidence="11">
    <location>
        <begin position="145"/>
        <end position="376"/>
    </location>
</feature>
<dbReference type="InterPro" id="IPR034291">
    <property type="entry name" value="TMP_synthase"/>
</dbReference>
<keyword evidence="3 11" id="KW-0808">Transferase</keyword>
<dbReference type="InterPro" id="IPR016229">
    <property type="entry name" value="TMP_synthase_cyanobac_bac"/>
</dbReference>
<comment type="cofactor">
    <cofactor evidence="11">
        <name>Mg(2+)</name>
        <dbReference type="ChEBI" id="CHEBI:18420"/>
    </cofactor>
    <text evidence="11">Binds 1 Mg(2+) ion per subunit.</text>
</comment>
<dbReference type="PANTHER" id="PTHR20857">
    <property type="entry name" value="THIAMINE-PHOSPHATE PYROPHOSPHORYLASE"/>
    <property type="match status" value="1"/>
</dbReference>
<feature type="binding site" evidence="11">
    <location>
        <position position="225"/>
    </location>
    <ligand>
        <name>Mg(2+)</name>
        <dbReference type="ChEBI" id="CHEBI:18420"/>
    </ligand>
</feature>
<dbReference type="InterPro" id="IPR013785">
    <property type="entry name" value="Aldolase_TIM"/>
</dbReference>
<evidence type="ECO:0000256" key="7">
    <source>
        <dbReference type="ARBA" id="ARBA00047334"/>
    </source>
</evidence>
<gene>
    <name evidence="11" type="primary">thiE</name>
    <name evidence="17" type="ORF">BWI75_09040</name>
</gene>
<feature type="compositionally biased region" description="Basic and acidic residues" evidence="14">
    <location>
        <begin position="78"/>
        <end position="87"/>
    </location>
</feature>
<dbReference type="GO" id="GO:0005737">
    <property type="term" value="C:cytoplasm"/>
    <property type="evidence" value="ECO:0007669"/>
    <property type="project" value="TreeGrafter"/>
</dbReference>
<dbReference type="OrthoDB" id="9812206at2"/>
<proteinExistence type="inferred from homology"/>
<dbReference type="PIRSF" id="PIRSF000512">
    <property type="entry name" value="TMP_PPase_Cyanobac_prd"/>
    <property type="match status" value="1"/>
</dbReference>
<evidence type="ECO:0000256" key="11">
    <source>
        <dbReference type="HAMAP-Rule" id="MF_01327"/>
    </source>
</evidence>
<comment type="catalytic activity">
    <reaction evidence="7 11 12">
        <text>4-methyl-5-(2-phosphooxyethyl)-thiazole + 4-amino-2-methyl-5-(diphosphooxymethyl)pyrimidine + H(+) = thiamine phosphate + diphosphate</text>
        <dbReference type="Rhea" id="RHEA:22328"/>
        <dbReference type="ChEBI" id="CHEBI:15378"/>
        <dbReference type="ChEBI" id="CHEBI:33019"/>
        <dbReference type="ChEBI" id="CHEBI:37575"/>
        <dbReference type="ChEBI" id="CHEBI:57841"/>
        <dbReference type="ChEBI" id="CHEBI:58296"/>
        <dbReference type="EC" id="2.5.1.3"/>
    </reaction>
</comment>
<evidence type="ECO:0000256" key="6">
    <source>
        <dbReference type="ARBA" id="ARBA00022977"/>
    </source>
</evidence>
<comment type="pathway">
    <text evidence="2 11 13">Cofactor biosynthesis; thiamine diphosphate biosynthesis; thiamine phosphate from 4-amino-2-methyl-5-diphosphomethylpyrimidine and 4-methyl-5-(2-phosphoethyl)-thiazole: step 1/1.</text>
</comment>
<evidence type="ECO:0000256" key="9">
    <source>
        <dbReference type="ARBA" id="ARBA00047883"/>
    </source>
</evidence>
<evidence type="ECO:0000256" key="13">
    <source>
        <dbReference type="RuleBase" id="RU004253"/>
    </source>
</evidence>
<dbReference type="EC" id="2.5.1.3" evidence="11"/>
<evidence type="ECO:0000256" key="1">
    <source>
        <dbReference type="ARBA" id="ARBA00003814"/>
    </source>
</evidence>
<feature type="binding site" evidence="11">
    <location>
        <begin position="192"/>
        <end position="196"/>
    </location>
    <ligand>
        <name>4-amino-2-methyl-5-(diphosphooxymethyl)pyrimidine</name>
        <dbReference type="ChEBI" id="CHEBI:57841"/>
    </ligand>
</feature>
<feature type="binding site" evidence="11">
    <location>
        <position position="244"/>
    </location>
    <ligand>
        <name>Mg(2+)</name>
        <dbReference type="ChEBI" id="CHEBI:18420"/>
    </ligand>
</feature>
<evidence type="ECO:0000313" key="17">
    <source>
        <dbReference type="EMBL" id="MUL36490.1"/>
    </source>
</evidence>
<feature type="binding site" evidence="11">
    <location>
        <position position="224"/>
    </location>
    <ligand>
        <name>4-amino-2-methyl-5-(diphosphooxymethyl)pyrimidine</name>
        <dbReference type="ChEBI" id="CHEBI:57841"/>
    </ligand>
</feature>
<dbReference type="FunFam" id="3.20.20.70:FF:000178">
    <property type="entry name" value="Thiamine-phosphate synthase"/>
    <property type="match status" value="1"/>
</dbReference>
<evidence type="ECO:0000259" key="16">
    <source>
        <dbReference type="Pfam" id="PF17792"/>
    </source>
</evidence>
<feature type="region of interest" description="Unknown" evidence="11">
    <location>
        <begin position="1"/>
        <end position="144"/>
    </location>
</feature>
<evidence type="ECO:0000313" key="18">
    <source>
        <dbReference type="Proteomes" id="UP000441797"/>
    </source>
</evidence>
<dbReference type="HAMAP" id="MF_01327">
    <property type="entry name" value="TMP_synthase_cyanobact"/>
    <property type="match status" value="1"/>
</dbReference>
<feature type="binding site" evidence="11">
    <location>
        <position position="263"/>
    </location>
    <ligand>
        <name>4-amino-2-methyl-5-(diphosphooxymethyl)pyrimidine</name>
        <dbReference type="ChEBI" id="CHEBI:57841"/>
    </ligand>
</feature>
<evidence type="ECO:0000256" key="10">
    <source>
        <dbReference type="ARBA" id="ARBA00061123"/>
    </source>
</evidence>